<dbReference type="AlphaFoldDB" id="A0A443PRC4"/>
<organism evidence="2 3">
    <name type="scientific">Cinnamomum micranthum f. kanehirae</name>
    <dbReference type="NCBI Taxonomy" id="337451"/>
    <lineage>
        <taxon>Eukaryota</taxon>
        <taxon>Viridiplantae</taxon>
        <taxon>Streptophyta</taxon>
        <taxon>Embryophyta</taxon>
        <taxon>Tracheophyta</taxon>
        <taxon>Spermatophyta</taxon>
        <taxon>Magnoliopsida</taxon>
        <taxon>Magnoliidae</taxon>
        <taxon>Laurales</taxon>
        <taxon>Lauraceae</taxon>
        <taxon>Cinnamomum</taxon>
    </lineage>
</organism>
<comment type="caution">
    <text evidence="2">The sequence shown here is derived from an EMBL/GenBank/DDBJ whole genome shotgun (WGS) entry which is preliminary data.</text>
</comment>
<dbReference type="GO" id="GO:0008233">
    <property type="term" value="F:peptidase activity"/>
    <property type="evidence" value="ECO:0007669"/>
    <property type="project" value="UniProtKB-KW"/>
</dbReference>
<feature type="domain" description="Subtilisin-like protease fibronectin type-III" evidence="1">
    <location>
        <begin position="70"/>
        <end position="153"/>
    </location>
</feature>
<dbReference type="Gene3D" id="2.60.40.2310">
    <property type="match status" value="1"/>
</dbReference>
<gene>
    <name evidence="2" type="ORF">CKAN_02258100</name>
</gene>
<evidence type="ECO:0000259" key="1">
    <source>
        <dbReference type="Pfam" id="PF17766"/>
    </source>
</evidence>
<name>A0A443PRC4_9MAGN</name>
<dbReference type="Pfam" id="PF17766">
    <property type="entry name" value="fn3_6"/>
    <property type="match status" value="1"/>
</dbReference>
<reference evidence="2 3" key="1">
    <citation type="journal article" date="2019" name="Nat. Plants">
        <title>Stout camphor tree genome fills gaps in understanding of flowering plant genome evolution.</title>
        <authorList>
            <person name="Chaw S.M."/>
            <person name="Liu Y.C."/>
            <person name="Wu Y.W."/>
            <person name="Wang H.Y."/>
            <person name="Lin C.I."/>
            <person name="Wu C.S."/>
            <person name="Ke H.M."/>
            <person name="Chang L.Y."/>
            <person name="Hsu C.Y."/>
            <person name="Yang H.T."/>
            <person name="Sudianto E."/>
            <person name="Hsu M.H."/>
            <person name="Wu K.P."/>
            <person name="Wang L.N."/>
            <person name="Leebens-Mack J.H."/>
            <person name="Tsai I.J."/>
        </authorList>
    </citation>
    <scope>NUCLEOTIDE SEQUENCE [LARGE SCALE GENOMIC DNA]</scope>
    <source>
        <strain evidence="3">cv. Chaw 1501</strain>
        <tissue evidence="2">Young leaves</tissue>
    </source>
</reference>
<keyword evidence="3" id="KW-1185">Reference proteome</keyword>
<evidence type="ECO:0000313" key="3">
    <source>
        <dbReference type="Proteomes" id="UP000283530"/>
    </source>
</evidence>
<keyword evidence="2" id="KW-0378">Hydrolase</keyword>
<keyword evidence="2" id="KW-0645">Protease</keyword>
<dbReference type="Proteomes" id="UP000283530">
    <property type="component" value="Unassembled WGS sequence"/>
</dbReference>
<dbReference type="InterPro" id="IPR041469">
    <property type="entry name" value="Subtilisin-like_FN3"/>
</dbReference>
<protein>
    <submittedName>
        <fullName evidence="2">Subtilisin-like protein protease</fullName>
    </submittedName>
</protein>
<proteinExistence type="predicted"/>
<sequence length="153" mass="17223">MMNYDFERNDPCVKKAFELGSVPTSNLQKPYKEEGDGHGCEGYLLYYHSSDDSNNQETKNMVQNGLDHLLSYPSFIAFVNANDSPSFKEFRSTVTNVGNGISTYSAKVTPLEGFTDNVVPKKLVFKEKNEKQSFMLVLKSSSKMKKAVIHGYL</sequence>
<dbReference type="EMBL" id="QPKB01000010">
    <property type="protein sequence ID" value="RWR93334.1"/>
    <property type="molecule type" value="Genomic_DNA"/>
</dbReference>
<evidence type="ECO:0000313" key="2">
    <source>
        <dbReference type="EMBL" id="RWR93334.1"/>
    </source>
</evidence>
<dbReference type="OrthoDB" id="206201at2759"/>
<dbReference type="GO" id="GO:0006508">
    <property type="term" value="P:proteolysis"/>
    <property type="evidence" value="ECO:0007669"/>
    <property type="project" value="UniProtKB-KW"/>
</dbReference>
<accession>A0A443PRC4</accession>
<dbReference type="STRING" id="337451.A0A443PRC4"/>